<dbReference type="WBParaSite" id="PTRK_0001786900.1">
    <property type="protein sequence ID" value="PTRK_0001786900.1"/>
    <property type="gene ID" value="PTRK_0001786900"/>
</dbReference>
<dbReference type="STRING" id="131310.A0A0N5A782"/>
<dbReference type="InterPro" id="IPR041588">
    <property type="entry name" value="Integrase_H2C2"/>
</dbReference>
<dbReference type="GO" id="GO:0015074">
    <property type="term" value="P:DNA integration"/>
    <property type="evidence" value="ECO:0007669"/>
    <property type="project" value="InterPro"/>
</dbReference>
<dbReference type="PROSITE" id="PS50994">
    <property type="entry name" value="INTEGRASE"/>
    <property type="match status" value="1"/>
</dbReference>
<dbReference type="PANTHER" id="PTHR37984:SF5">
    <property type="entry name" value="PROTEIN NYNRIN-LIKE"/>
    <property type="match status" value="1"/>
</dbReference>
<dbReference type="Gene3D" id="1.10.340.70">
    <property type="match status" value="1"/>
</dbReference>
<feature type="domain" description="Integrase catalytic" evidence="2">
    <location>
        <begin position="104"/>
        <end position="263"/>
    </location>
</feature>
<evidence type="ECO:0000313" key="4">
    <source>
        <dbReference type="WBParaSite" id="PTRK_0001786900.1"/>
    </source>
</evidence>
<dbReference type="Pfam" id="PF00665">
    <property type="entry name" value="rve"/>
    <property type="match status" value="1"/>
</dbReference>
<dbReference type="AlphaFoldDB" id="A0A0N5A782"/>
<dbReference type="InterPro" id="IPR001584">
    <property type="entry name" value="Integrase_cat-core"/>
</dbReference>
<dbReference type="PANTHER" id="PTHR37984">
    <property type="entry name" value="PROTEIN CBG26694"/>
    <property type="match status" value="1"/>
</dbReference>
<dbReference type="InterPro" id="IPR036397">
    <property type="entry name" value="RNaseH_sf"/>
</dbReference>
<evidence type="ECO:0000259" key="2">
    <source>
        <dbReference type="PROSITE" id="PS50994"/>
    </source>
</evidence>
<dbReference type="GO" id="GO:0003964">
    <property type="term" value="F:RNA-directed DNA polymerase activity"/>
    <property type="evidence" value="ECO:0007669"/>
    <property type="project" value="UniProtKB-EC"/>
</dbReference>
<keyword evidence="3" id="KW-1185">Reference proteome</keyword>
<dbReference type="Pfam" id="PF17921">
    <property type="entry name" value="Integrase_H2C2"/>
    <property type="match status" value="1"/>
</dbReference>
<evidence type="ECO:0000313" key="3">
    <source>
        <dbReference type="Proteomes" id="UP000038045"/>
    </source>
</evidence>
<proteinExistence type="predicted"/>
<evidence type="ECO:0000256" key="1">
    <source>
        <dbReference type="ARBA" id="ARBA00012493"/>
    </source>
</evidence>
<sequence length="395" mass="46275">MKVKNDSKLVMKGQVEEKNEIIKTIASKDCSKLAKITNEMKLTAMKTVHDNMGHMSFERCYPLLMARHRWPGMSLDFRKHIQTCVTCLARNEPRKRPYNFQHTSADFPFQLTNMDICGPFRATDRGNKHFIGLVDVLSKYIVLQEVKEANSENVIEFLKKFIFTYSCPVNIKFDNAQYFKSTKLIEFLKESNIGFSYSTPGHHEGNSNIERVFRTIHTLMSKELRENVGIQWDECLNKIAFFYNVTVHNTTKFTPFYLVFGREPIFQQDLLFNNYNLDSVIDKGHMKFAYDLAKNIATAIRDKYNVLSREGAEVTPTTKYNIGDKILIRRPDLKIERKHECPWKAGYEITNIFDTYVECRLRRPDTMKFKGRPKKVFYQDIKPNFALLEKEEVKS</sequence>
<dbReference type="Gene3D" id="3.30.420.10">
    <property type="entry name" value="Ribonuclease H-like superfamily/Ribonuclease H"/>
    <property type="match status" value="1"/>
</dbReference>
<reference evidence="4" key="1">
    <citation type="submission" date="2017-02" db="UniProtKB">
        <authorList>
            <consortium name="WormBaseParasite"/>
        </authorList>
    </citation>
    <scope>IDENTIFICATION</scope>
</reference>
<protein>
    <recommendedName>
        <fullName evidence="1">RNA-directed DNA polymerase</fullName>
        <ecNumber evidence="1">2.7.7.49</ecNumber>
    </recommendedName>
</protein>
<organism evidence="3 4">
    <name type="scientific">Parastrongyloides trichosuri</name>
    <name type="common">Possum-specific nematode worm</name>
    <dbReference type="NCBI Taxonomy" id="131310"/>
    <lineage>
        <taxon>Eukaryota</taxon>
        <taxon>Metazoa</taxon>
        <taxon>Ecdysozoa</taxon>
        <taxon>Nematoda</taxon>
        <taxon>Chromadorea</taxon>
        <taxon>Rhabditida</taxon>
        <taxon>Tylenchina</taxon>
        <taxon>Panagrolaimomorpha</taxon>
        <taxon>Strongyloidoidea</taxon>
        <taxon>Strongyloididae</taxon>
        <taxon>Parastrongyloides</taxon>
    </lineage>
</organism>
<dbReference type="GO" id="GO:0003676">
    <property type="term" value="F:nucleic acid binding"/>
    <property type="evidence" value="ECO:0007669"/>
    <property type="project" value="InterPro"/>
</dbReference>
<dbReference type="SUPFAM" id="SSF53098">
    <property type="entry name" value="Ribonuclease H-like"/>
    <property type="match status" value="1"/>
</dbReference>
<dbReference type="Proteomes" id="UP000038045">
    <property type="component" value="Unplaced"/>
</dbReference>
<dbReference type="InterPro" id="IPR012337">
    <property type="entry name" value="RNaseH-like_sf"/>
</dbReference>
<dbReference type="EC" id="2.7.7.49" evidence="1"/>
<dbReference type="InterPro" id="IPR050951">
    <property type="entry name" value="Retrovirus_Pol_polyprotein"/>
</dbReference>
<accession>A0A0N5A782</accession>
<name>A0A0N5A782_PARTI</name>